<organism evidence="1 2">
    <name type="scientific">Mycolicibacterium septicum</name>
    <dbReference type="NCBI Taxonomy" id="98668"/>
    <lineage>
        <taxon>Bacteria</taxon>
        <taxon>Bacillati</taxon>
        <taxon>Actinomycetota</taxon>
        <taxon>Actinomycetes</taxon>
        <taxon>Mycobacteriales</taxon>
        <taxon>Mycobacteriaceae</taxon>
        <taxon>Mycolicibacterium</taxon>
    </lineage>
</organism>
<keyword evidence="2" id="KW-1185">Reference proteome</keyword>
<dbReference type="Proteomes" id="UP001635817">
    <property type="component" value="Unassembled WGS sequence"/>
</dbReference>
<evidence type="ECO:0000313" key="2">
    <source>
        <dbReference type="Proteomes" id="UP001635817"/>
    </source>
</evidence>
<evidence type="ECO:0000313" key="1">
    <source>
        <dbReference type="EMBL" id="MFN6554604.1"/>
    </source>
</evidence>
<sequence length="291" mass="30321">MSTALTVAAAHKVLGRMPGVWSTLNYLREGHTSTVFVARRPDGESVVINIARDATDAAADLTSSVAQQAYWAAVADDVVAAVHQIGEVEIAWLSGAISVPFAAVEHVPAAQELHVVPGTNGGSLVPVAGFEHGPMGPARIRQHQATDPTALWPALVAARSRLAQIRDGSDLGSVAASVTINDGDAVLDAADRGSVRMVACDAQPWTGPHGLLPYRLALVGGIDDGPEALGELWWRDVATSVAVVAETLGRTGLAQQVWPDARRCTPEHVAEALSVPTDLAARAVAAVRELS</sequence>
<reference evidence="1 2" key="1">
    <citation type="submission" date="2024-12" db="EMBL/GenBank/DDBJ databases">
        <title>The coexistence of Mycolicibacterium septicum and Mycolicibacterium nivoides in clinical samples.</title>
        <authorList>
            <person name="Wang C."/>
            <person name="Feng Y."/>
            <person name="Zong Z."/>
        </authorList>
    </citation>
    <scope>NUCLEOTIDE SEQUENCE [LARGE SCALE GENOMIC DNA]</scope>
    <source>
        <strain evidence="1 2">120310</strain>
    </source>
</reference>
<dbReference type="RefSeq" id="WP_409552684.1">
    <property type="nucleotide sequence ID" value="NZ_JBKBDE010000013.1"/>
</dbReference>
<protein>
    <submittedName>
        <fullName evidence="1">Uncharacterized protein</fullName>
    </submittedName>
</protein>
<name>A0ABW9M4V1_9MYCO</name>
<gene>
    <name evidence="1" type="ORF">ACK4CP_29725</name>
</gene>
<comment type="caution">
    <text evidence="1">The sequence shown here is derived from an EMBL/GenBank/DDBJ whole genome shotgun (WGS) entry which is preliminary data.</text>
</comment>
<dbReference type="EMBL" id="JBKBDE010000013">
    <property type="protein sequence ID" value="MFN6554604.1"/>
    <property type="molecule type" value="Genomic_DNA"/>
</dbReference>
<accession>A0ABW9M4V1</accession>
<proteinExistence type="predicted"/>